<sequence>MVFVVAPESVFESLCVVELSVPEVRVPVASDRDWPLRLDNAVAIAESASVPVAPDRDSTGSPARRAPTAVPVTYFDASASERGASERAASERGARGPSGRSDAPRPRGAEFDGAEFDGAEFDRGVFDSGVWDAGACEYAR</sequence>
<dbReference type="AlphaFoldDB" id="A0A916WTQ6"/>
<dbReference type="EMBL" id="BMGC01000011">
    <property type="protein sequence ID" value="GGB31917.1"/>
    <property type="molecule type" value="Genomic_DNA"/>
</dbReference>
<comment type="caution">
    <text evidence="2">The sequence shown here is derived from an EMBL/GenBank/DDBJ whole genome shotgun (WGS) entry which is preliminary data.</text>
</comment>
<gene>
    <name evidence="2" type="ORF">GCM10011489_20190</name>
</gene>
<evidence type="ECO:0000313" key="2">
    <source>
        <dbReference type="EMBL" id="GGB31917.1"/>
    </source>
</evidence>
<accession>A0A916WTQ6</accession>
<keyword evidence="3" id="KW-1185">Reference proteome</keyword>
<name>A0A916WTQ6_9ACTN</name>
<proteinExistence type="predicted"/>
<dbReference type="Proteomes" id="UP000621454">
    <property type="component" value="Unassembled WGS sequence"/>
</dbReference>
<feature type="compositionally biased region" description="Basic and acidic residues" evidence="1">
    <location>
        <begin position="83"/>
        <end position="94"/>
    </location>
</feature>
<evidence type="ECO:0000256" key="1">
    <source>
        <dbReference type="SAM" id="MobiDB-lite"/>
    </source>
</evidence>
<reference evidence="2" key="2">
    <citation type="submission" date="2020-09" db="EMBL/GenBank/DDBJ databases">
        <authorList>
            <person name="Sun Q."/>
            <person name="Zhou Y."/>
        </authorList>
    </citation>
    <scope>NUCLEOTIDE SEQUENCE</scope>
    <source>
        <strain evidence="2">CGMCC 1.12827</strain>
    </source>
</reference>
<evidence type="ECO:0000313" key="3">
    <source>
        <dbReference type="Proteomes" id="UP000621454"/>
    </source>
</evidence>
<reference evidence="2" key="1">
    <citation type="journal article" date="2014" name="Int. J. Syst. Evol. Microbiol.">
        <title>Complete genome sequence of Corynebacterium casei LMG S-19264T (=DSM 44701T), isolated from a smear-ripened cheese.</title>
        <authorList>
            <consortium name="US DOE Joint Genome Institute (JGI-PGF)"/>
            <person name="Walter F."/>
            <person name="Albersmeier A."/>
            <person name="Kalinowski J."/>
            <person name="Ruckert C."/>
        </authorList>
    </citation>
    <scope>NUCLEOTIDE SEQUENCE</scope>
    <source>
        <strain evidence="2">CGMCC 1.12827</strain>
    </source>
</reference>
<organism evidence="2 3">
    <name type="scientific">Gordonia jinhuaensis</name>
    <dbReference type="NCBI Taxonomy" id="1517702"/>
    <lineage>
        <taxon>Bacteria</taxon>
        <taxon>Bacillati</taxon>
        <taxon>Actinomycetota</taxon>
        <taxon>Actinomycetes</taxon>
        <taxon>Mycobacteriales</taxon>
        <taxon>Gordoniaceae</taxon>
        <taxon>Gordonia</taxon>
    </lineage>
</organism>
<protein>
    <submittedName>
        <fullName evidence="2">Uncharacterized protein</fullName>
    </submittedName>
</protein>
<feature type="region of interest" description="Disordered" evidence="1">
    <location>
        <begin position="48"/>
        <end position="116"/>
    </location>
</feature>